<dbReference type="PROSITE" id="PS51473">
    <property type="entry name" value="GNK2"/>
    <property type="match status" value="2"/>
</dbReference>
<comment type="subcellular location">
    <subcellularLocation>
        <location evidence="7">Cell junction</location>
        <location evidence="7">Plasmodesma</location>
    </subcellularLocation>
    <subcellularLocation>
        <location evidence="1">Cell membrane</location>
        <topology evidence="1">Single-pass type I membrane protein</topology>
    </subcellularLocation>
</comment>
<feature type="signal peptide" evidence="10">
    <location>
        <begin position="1"/>
        <end position="24"/>
    </location>
</feature>
<dbReference type="InterPro" id="IPR002902">
    <property type="entry name" value="GNK2"/>
</dbReference>
<dbReference type="PANTHER" id="PTHR32080:SF36">
    <property type="entry name" value="PLASMODESMATA-LOCATED PROTEIN 1"/>
    <property type="match status" value="1"/>
</dbReference>
<proteinExistence type="inferred from homology"/>
<evidence type="ECO:0000256" key="10">
    <source>
        <dbReference type="SAM" id="SignalP"/>
    </source>
</evidence>
<evidence type="ECO:0000256" key="9">
    <source>
        <dbReference type="SAM" id="Phobius"/>
    </source>
</evidence>
<evidence type="ECO:0000256" key="6">
    <source>
        <dbReference type="ARBA" id="ARBA00023157"/>
    </source>
</evidence>
<evidence type="ECO:0000259" key="11">
    <source>
        <dbReference type="PROSITE" id="PS51473"/>
    </source>
</evidence>
<keyword evidence="4" id="KW-0677">Repeat</keyword>
<keyword evidence="3 10" id="KW-0732">Signal</keyword>
<dbReference type="AlphaFoldDB" id="A0AAW1W3I1"/>
<feature type="domain" description="Gnk2-homologous" evidence="11">
    <location>
        <begin position="142"/>
        <end position="240"/>
    </location>
</feature>
<dbReference type="EMBL" id="JBEDUW010000007">
    <property type="protein sequence ID" value="KAK9914067.1"/>
    <property type="molecule type" value="Genomic_DNA"/>
</dbReference>
<dbReference type="CDD" id="cd12087">
    <property type="entry name" value="TM_EGFR-like"/>
    <property type="match status" value="1"/>
</dbReference>
<evidence type="ECO:0000313" key="13">
    <source>
        <dbReference type="Proteomes" id="UP001457282"/>
    </source>
</evidence>
<dbReference type="Pfam" id="PF01657">
    <property type="entry name" value="Stress-antifung"/>
    <property type="match status" value="2"/>
</dbReference>
<evidence type="ECO:0000256" key="8">
    <source>
        <dbReference type="ARBA" id="ARBA00038393"/>
    </source>
</evidence>
<comment type="caution">
    <text evidence="12">The sequence shown here is derived from an EMBL/GenBank/DDBJ whole genome shotgun (WGS) entry which is preliminary data.</text>
</comment>
<protein>
    <recommendedName>
        <fullName evidence="11">Gnk2-homologous domain-containing protein</fullName>
    </recommendedName>
</protein>
<evidence type="ECO:0000256" key="2">
    <source>
        <dbReference type="ARBA" id="ARBA00022581"/>
    </source>
</evidence>
<dbReference type="GO" id="GO:0005886">
    <property type="term" value="C:plasma membrane"/>
    <property type="evidence" value="ECO:0007669"/>
    <property type="project" value="UniProtKB-SubCell"/>
</dbReference>
<organism evidence="12 13">
    <name type="scientific">Rubus argutus</name>
    <name type="common">Southern blackberry</name>
    <dbReference type="NCBI Taxonomy" id="59490"/>
    <lineage>
        <taxon>Eukaryota</taxon>
        <taxon>Viridiplantae</taxon>
        <taxon>Streptophyta</taxon>
        <taxon>Embryophyta</taxon>
        <taxon>Tracheophyta</taxon>
        <taxon>Spermatophyta</taxon>
        <taxon>Magnoliopsida</taxon>
        <taxon>eudicotyledons</taxon>
        <taxon>Gunneridae</taxon>
        <taxon>Pentapetalae</taxon>
        <taxon>rosids</taxon>
        <taxon>fabids</taxon>
        <taxon>Rosales</taxon>
        <taxon>Rosaceae</taxon>
        <taxon>Rosoideae</taxon>
        <taxon>Rosoideae incertae sedis</taxon>
        <taxon>Rubus</taxon>
    </lineage>
</organism>
<feature type="chain" id="PRO_5043833754" description="Gnk2-homologous domain-containing protein" evidence="10">
    <location>
        <begin position="25"/>
        <end position="287"/>
    </location>
</feature>
<dbReference type="GO" id="GO:0046739">
    <property type="term" value="P:transport of virus in multicellular host"/>
    <property type="evidence" value="ECO:0007669"/>
    <property type="project" value="TreeGrafter"/>
</dbReference>
<dbReference type="GO" id="GO:0009506">
    <property type="term" value="C:plasmodesma"/>
    <property type="evidence" value="ECO:0007669"/>
    <property type="project" value="UniProtKB-SubCell"/>
</dbReference>
<keyword evidence="13" id="KW-1185">Reference proteome</keyword>
<dbReference type="InterPro" id="IPR038408">
    <property type="entry name" value="GNK2_sf"/>
</dbReference>
<evidence type="ECO:0000256" key="5">
    <source>
        <dbReference type="ARBA" id="ARBA00022949"/>
    </source>
</evidence>
<feature type="domain" description="Gnk2-homologous" evidence="11">
    <location>
        <begin position="30"/>
        <end position="134"/>
    </location>
</feature>
<dbReference type="GO" id="GO:0010497">
    <property type="term" value="P:plasmodesmata-mediated intercellular transport"/>
    <property type="evidence" value="ECO:0007669"/>
    <property type="project" value="TreeGrafter"/>
</dbReference>
<evidence type="ECO:0000256" key="4">
    <source>
        <dbReference type="ARBA" id="ARBA00022737"/>
    </source>
</evidence>
<keyword evidence="5" id="KW-0965">Cell junction</keyword>
<evidence type="ECO:0000256" key="7">
    <source>
        <dbReference type="ARBA" id="ARBA00024184"/>
    </source>
</evidence>
<sequence>MSLHTKTCCALLVLLLASFPIVMGTAVDDYTAEVFHGCIETNFSTIVYSENVKPLVDFLVLQSTKENAFYANYTALDSEYGIMGLYQCRGDLSATECSNCVSTIPTLANQLCGESEESLIQLGGCCLHYQFTTELAEKSVNATKFVEKICKDKKATDEGFWEKMESAFNRVMTGTGIGGFYTGSYEDVNVSGQCQGDLSNEHCETCFKSALQEAKTRCGDSVSGQIYLNKCYISYNGNGNGVPSSHRVTTRVAIAVGIVGVFLLVVVAVIMSRRRRHRDEGCGVWCR</sequence>
<keyword evidence="2" id="KW-0945">Host-virus interaction</keyword>
<reference evidence="12 13" key="1">
    <citation type="journal article" date="2023" name="G3 (Bethesda)">
        <title>A chromosome-length genome assembly and annotation of blackberry (Rubus argutus, cv. 'Hillquist').</title>
        <authorList>
            <person name="Bruna T."/>
            <person name="Aryal R."/>
            <person name="Dudchenko O."/>
            <person name="Sargent D.J."/>
            <person name="Mead D."/>
            <person name="Buti M."/>
            <person name="Cavallini A."/>
            <person name="Hytonen T."/>
            <person name="Andres J."/>
            <person name="Pham M."/>
            <person name="Weisz D."/>
            <person name="Mascagni F."/>
            <person name="Usai G."/>
            <person name="Natali L."/>
            <person name="Bassil N."/>
            <person name="Fernandez G.E."/>
            <person name="Lomsadze A."/>
            <person name="Armour M."/>
            <person name="Olukolu B."/>
            <person name="Poorten T."/>
            <person name="Britton C."/>
            <person name="Davik J."/>
            <person name="Ashrafi H."/>
            <person name="Aiden E.L."/>
            <person name="Borodovsky M."/>
            <person name="Worthington M."/>
        </authorList>
    </citation>
    <scope>NUCLEOTIDE SEQUENCE [LARGE SCALE GENOMIC DNA]</scope>
    <source>
        <strain evidence="12">PI 553951</strain>
    </source>
</reference>
<keyword evidence="6" id="KW-1015">Disulfide bond</keyword>
<keyword evidence="9" id="KW-0812">Transmembrane</keyword>
<gene>
    <name evidence="12" type="ORF">M0R45_037865</name>
</gene>
<dbReference type="CDD" id="cd23509">
    <property type="entry name" value="Gnk2-like"/>
    <property type="match status" value="2"/>
</dbReference>
<evidence type="ECO:0000256" key="3">
    <source>
        <dbReference type="ARBA" id="ARBA00022729"/>
    </source>
</evidence>
<name>A0AAW1W3I1_RUBAR</name>
<evidence type="ECO:0000256" key="1">
    <source>
        <dbReference type="ARBA" id="ARBA00004251"/>
    </source>
</evidence>
<evidence type="ECO:0000313" key="12">
    <source>
        <dbReference type="EMBL" id="KAK9914067.1"/>
    </source>
</evidence>
<dbReference type="InterPro" id="IPR051378">
    <property type="entry name" value="Cell2Cell_Antifungal"/>
</dbReference>
<feature type="transmembrane region" description="Helical" evidence="9">
    <location>
        <begin position="252"/>
        <end position="271"/>
    </location>
</feature>
<accession>A0AAW1W3I1</accession>
<comment type="similarity">
    <text evidence="8">Belongs to the cysteine-rich repeat secretory protein family. Plasmodesmata-located proteins (PDLD) subfamily.</text>
</comment>
<keyword evidence="9" id="KW-0472">Membrane</keyword>
<keyword evidence="9" id="KW-1133">Transmembrane helix</keyword>
<dbReference type="Proteomes" id="UP001457282">
    <property type="component" value="Unassembled WGS sequence"/>
</dbReference>
<dbReference type="Gene3D" id="3.30.430.20">
    <property type="entry name" value="Gnk2 domain, C-X8-C-X2-C motif"/>
    <property type="match status" value="2"/>
</dbReference>
<dbReference type="PANTHER" id="PTHR32080">
    <property type="entry name" value="ANTIFUNGAL PROTEIN GINKBILOBIN-2-LIKE"/>
    <property type="match status" value="1"/>
</dbReference>